<feature type="compositionally biased region" description="Pro residues" evidence="2">
    <location>
        <begin position="179"/>
        <end position="188"/>
    </location>
</feature>
<keyword evidence="3" id="KW-0472">Membrane</keyword>
<keyword evidence="6" id="KW-1185">Reference proteome</keyword>
<evidence type="ECO:0000313" key="5">
    <source>
        <dbReference type="EMBL" id="KAG5564032.1"/>
    </source>
</evidence>
<feature type="region of interest" description="Disordered" evidence="2">
    <location>
        <begin position="1"/>
        <end position="209"/>
    </location>
</feature>
<dbReference type="AlphaFoldDB" id="A0AAV6LGV7"/>
<comment type="similarity">
    <text evidence="1">Belongs to the peptidase C1 family.</text>
</comment>
<reference evidence="5" key="1">
    <citation type="submission" date="2020-08" db="EMBL/GenBank/DDBJ databases">
        <title>Plant Genome Project.</title>
        <authorList>
            <person name="Zhang R.-G."/>
        </authorList>
    </citation>
    <scope>NUCLEOTIDE SEQUENCE</scope>
    <source>
        <strain evidence="5">WSP0</strain>
        <tissue evidence="5">Leaf</tissue>
    </source>
</reference>
<name>A0AAV6LGV7_9ERIC</name>
<keyword evidence="3" id="KW-1133">Transmembrane helix</keyword>
<organism evidence="5 6">
    <name type="scientific">Rhododendron griersonianum</name>
    <dbReference type="NCBI Taxonomy" id="479676"/>
    <lineage>
        <taxon>Eukaryota</taxon>
        <taxon>Viridiplantae</taxon>
        <taxon>Streptophyta</taxon>
        <taxon>Embryophyta</taxon>
        <taxon>Tracheophyta</taxon>
        <taxon>Spermatophyta</taxon>
        <taxon>Magnoliopsida</taxon>
        <taxon>eudicotyledons</taxon>
        <taxon>Gunneridae</taxon>
        <taxon>Pentapetalae</taxon>
        <taxon>asterids</taxon>
        <taxon>Ericales</taxon>
        <taxon>Ericaceae</taxon>
        <taxon>Ericoideae</taxon>
        <taxon>Rhodoreae</taxon>
        <taxon>Rhododendron</taxon>
    </lineage>
</organism>
<evidence type="ECO:0000259" key="4">
    <source>
        <dbReference type="SMART" id="SM00645"/>
    </source>
</evidence>
<evidence type="ECO:0000256" key="2">
    <source>
        <dbReference type="SAM" id="MobiDB-lite"/>
    </source>
</evidence>
<dbReference type="PRINTS" id="PR01217">
    <property type="entry name" value="PRICHEXTENSN"/>
</dbReference>
<dbReference type="GO" id="GO:0006508">
    <property type="term" value="P:proteolysis"/>
    <property type="evidence" value="ECO:0007669"/>
    <property type="project" value="InterPro"/>
</dbReference>
<proteinExistence type="inferred from homology"/>
<dbReference type="GO" id="GO:0008234">
    <property type="term" value="F:cysteine-type peptidase activity"/>
    <property type="evidence" value="ECO:0007669"/>
    <property type="project" value="InterPro"/>
</dbReference>
<comment type="caution">
    <text evidence="5">The sequence shown here is derived from an EMBL/GenBank/DDBJ whole genome shotgun (WGS) entry which is preliminary data.</text>
</comment>
<dbReference type="EMBL" id="JACTNZ010000001">
    <property type="protein sequence ID" value="KAG5564032.1"/>
    <property type="molecule type" value="Genomic_DNA"/>
</dbReference>
<dbReference type="PANTHER" id="PTHR12411">
    <property type="entry name" value="CYSTEINE PROTEASE FAMILY C1-RELATED"/>
    <property type="match status" value="1"/>
</dbReference>
<dbReference type="Proteomes" id="UP000823749">
    <property type="component" value="Chromosome 1"/>
</dbReference>
<feature type="transmembrane region" description="Helical" evidence="3">
    <location>
        <begin position="246"/>
        <end position="270"/>
    </location>
</feature>
<feature type="domain" description="Peptidase C1A papain C-terminal" evidence="4">
    <location>
        <begin position="190"/>
        <end position="468"/>
    </location>
</feature>
<dbReference type="SMART" id="SM00645">
    <property type="entry name" value="Pept_C1"/>
    <property type="match status" value="1"/>
</dbReference>
<dbReference type="Pfam" id="PF00112">
    <property type="entry name" value="Peptidase_C1"/>
    <property type="match status" value="1"/>
</dbReference>
<gene>
    <name evidence="5" type="ORF">RHGRI_000266</name>
</gene>
<evidence type="ECO:0000313" key="6">
    <source>
        <dbReference type="Proteomes" id="UP000823749"/>
    </source>
</evidence>
<dbReference type="Gene3D" id="3.90.70.10">
    <property type="entry name" value="Cysteine proteinases"/>
    <property type="match status" value="1"/>
</dbReference>
<evidence type="ECO:0000256" key="3">
    <source>
        <dbReference type="SAM" id="Phobius"/>
    </source>
</evidence>
<feature type="compositionally biased region" description="Low complexity" evidence="2">
    <location>
        <begin position="189"/>
        <end position="202"/>
    </location>
</feature>
<dbReference type="SUPFAM" id="SSF54001">
    <property type="entry name" value="Cysteine proteinases"/>
    <property type="match status" value="1"/>
</dbReference>
<accession>A0AAV6LGV7</accession>
<feature type="compositionally biased region" description="Low complexity" evidence="2">
    <location>
        <begin position="160"/>
        <end position="176"/>
    </location>
</feature>
<protein>
    <recommendedName>
        <fullName evidence="4">Peptidase C1A papain C-terminal domain-containing protein</fullName>
    </recommendedName>
</protein>
<dbReference type="InterPro" id="IPR013128">
    <property type="entry name" value="Peptidase_C1A"/>
</dbReference>
<evidence type="ECO:0000256" key="1">
    <source>
        <dbReference type="ARBA" id="ARBA00008455"/>
    </source>
</evidence>
<feature type="compositionally biased region" description="Pro residues" evidence="2">
    <location>
        <begin position="1"/>
        <end position="17"/>
    </location>
</feature>
<keyword evidence="3" id="KW-0812">Transmembrane</keyword>
<dbReference type="InterPro" id="IPR038765">
    <property type="entry name" value="Papain-like_cys_pep_sf"/>
</dbReference>
<dbReference type="InterPro" id="IPR000668">
    <property type="entry name" value="Peptidase_C1A_C"/>
</dbReference>
<feature type="compositionally biased region" description="Low complexity" evidence="2">
    <location>
        <begin position="18"/>
        <end position="32"/>
    </location>
</feature>
<feature type="compositionally biased region" description="Pro residues" evidence="2">
    <location>
        <begin position="33"/>
        <end position="159"/>
    </location>
</feature>
<sequence length="468" mass="48412">MSPPTSTPAPPTPPAPKTAPAAAPPTVVSSPPVSAPPPATPPPVSAPPPATPPPVSAPPPATPPPVSTPPLATPPPATPPPATPPPATPPPATPPPATSPPLATPPPATPPPLATPPPATPPPLATSPPATPPPLATSPPATPPPAVTPPSPLASPPAAVPAAAPSKEPKSPALSPVGLSPPAPPTASPAPSVATSPSPTTALDQGGYLGSGLEDMDIDFSRLNIDDKGKGKLDEGEKLSTWDTDILFFLMIVGICWAIAAAAAIAIAYLRHNGGQVDDLLELAVQELLDRCYPDMMVSYENTLSDVFEYAKVNGICLKDSYKIPYDGVKNPGTVKTDEERQNSLFISGTYCIAPDDEEGLERALRTTGGVPGGIRVTQDFRLLEDGIWEALYQAPTTTDSDEPDEPDEPNVGFNHAILIVGIGYSIPENKKYWIIMNSWGVLWGTYGYGKIIRGKSLIFDVECPYFL</sequence>